<reference evidence="5 6" key="1">
    <citation type="submission" date="2024-03" db="EMBL/GenBank/DDBJ databases">
        <title>Human intestinal bacterial collection.</title>
        <authorList>
            <person name="Pauvert C."/>
            <person name="Hitch T.C.A."/>
            <person name="Clavel T."/>
        </authorList>
    </citation>
    <scope>NUCLEOTIDE SEQUENCE [LARGE SCALE GENOMIC DNA]</scope>
    <source>
        <strain evidence="5 6">CLA-JM-H44</strain>
    </source>
</reference>
<dbReference type="SUPFAM" id="SSF53807">
    <property type="entry name" value="Helical backbone' metal receptor"/>
    <property type="match status" value="1"/>
</dbReference>
<feature type="chain" id="PRO_5046749708" evidence="4">
    <location>
        <begin position="21"/>
        <end position="312"/>
    </location>
</feature>
<evidence type="ECO:0000256" key="1">
    <source>
        <dbReference type="ARBA" id="ARBA00011028"/>
    </source>
</evidence>
<protein>
    <submittedName>
        <fullName evidence="5">Metal ABC transporter substrate-binding protein</fullName>
    </submittedName>
</protein>
<dbReference type="InterPro" id="IPR006129">
    <property type="entry name" value="AdhesinB"/>
</dbReference>
<evidence type="ECO:0000313" key="6">
    <source>
        <dbReference type="Proteomes" id="UP001489509"/>
    </source>
</evidence>
<evidence type="ECO:0000256" key="3">
    <source>
        <dbReference type="ARBA" id="ARBA00022729"/>
    </source>
</evidence>
<dbReference type="PANTHER" id="PTHR42953:SF3">
    <property type="entry name" value="HIGH-AFFINITY ZINC UPTAKE SYSTEM PROTEIN ZNUA"/>
    <property type="match status" value="1"/>
</dbReference>
<comment type="similarity">
    <text evidence="1">Belongs to the bacterial solute-binding protein 9 family.</text>
</comment>
<dbReference type="InterPro" id="IPR050492">
    <property type="entry name" value="Bact_metal-bind_prot9"/>
</dbReference>
<evidence type="ECO:0000256" key="4">
    <source>
        <dbReference type="SAM" id="SignalP"/>
    </source>
</evidence>
<keyword evidence="3 4" id="KW-0732">Signal</keyword>
<evidence type="ECO:0000256" key="2">
    <source>
        <dbReference type="ARBA" id="ARBA00022448"/>
    </source>
</evidence>
<dbReference type="PANTHER" id="PTHR42953">
    <property type="entry name" value="HIGH-AFFINITY ZINC UPTAKE SYSTEM PROTEIN ZNUA-RELATED"/>
    <property type="match status" value="1"/>
</dbReference>
<sequence length="312" mass="34298">MKKKTAIILALLLTACLFFSGCSDPHPSGESARIKVVTSFYPVYIAALNLVDGVDGVELQNLTQPTTGCLHDYQLTPQDLIAMEGADVLAINGAGMEDFLSKVLESYPSVTLITASDGIELLEEEHDHEGHDHEAEDHDHGEEGNPHVWVSITNYMQYVQNIADGLSRADPQNEAIYQINAQKYKAKLSDLKTKMHGAIDPLPNRGIVTFHEAFGYFAEEFGLHVEAVIEREPGTDPTVQELTETIDKVEESGCRALFAEPQYEPRLAQTISAETGAKVYTLDPCVSGAYEKDAYLKAMEENLNQLVEALGQ</sequence>
<dbReference type="Gene3D" id="3.40.50.1980">
    <property type="entry name" value="Nitrogenase molybdenum iron protein domain"/>
    <property type="match status" value="2"/>
</dbReference>
<evidence type="ECO:0000313" key="5">
    <source>
        <dbReference type="EMBL" id="MEQ2439999.1"/>
    </source>
</evidence>
<name>A0ABV1DY96_9FIRM</name>
<dbReference type="RefSeq" id="WP_349218326.1">
    <property type="nucleotide sequence ID" value="NZ_JBBMFD010000004.1"/>
</dbReference>
<comment type="caution">
    <text evidence="5">The sequence shown here is derived from an EMBL/GenBank/DDBJ whole genome shotgun (WGS) entry which is preliminary data.</text>
</comment>
<dbReference type="Proteomes" id="UP001489509">
    <property type="component" value="Unassembled WGS sequence"/>
</dbReference>
<feature type="signal peptide" evidence="4">
    <location>
        <begin position="1"/>
        <end position="20"/>
    </location>
</feature>
<organism evidence="5 6">
    <name type="scientific">Solibaculum intestinale</name>
    <dbReference type="NCBI Taxonomy" id="3133165"/>
    <lineage>
        <taxon>Bacteria</taxon>
        <taxon>Bacillati</taxon>
        <taxon>Bacillota</taxon>
        <taxon>Clostridia</taxon>
        <taxon>Eubacteriales</taxon>
        <taxon>Oscillospiraceae</taxon>
        <taxon>Solibaculum</taxon>
    </lineage>
</organism>
<dbReference type="PRINTS" id="PR00691">
    <property type="entry name" value="ADHESINB"/>
</dbReference>
<keyword evidence="6" id="KW-1185">Reference proteome</keyword>
<gene>
    <name evidence="5" type="ORF">WMO26_04075</name>
</gene>
<dbReference type="Pfam" id="PF01297">
    <property type="entry name" value="ZnuA"/>
    <property type="match status" value="1"/>
</dbReference>
<accession>A0ABV1DY96</accession>
<keyword evidence="2" id="KW-0813">Transport</keyword>
<proteinExistence type="inferred from homology"/>
<dbReference type="PROSITE" id="PS51257">
    <property type="entry name" value="PROKAR_LIPOPROTEIN"/>
    <property type="match status" value="1"/>
</dbReference>
<dbReference type="InterPro" id="IPR006127">
    <property type="entry name" value="ZnuA-like"/>
</dbReference>
<dbReference type="EMBL" id="JBBMFD010000004">
    <property type="protein sequence ID" value="MEQ2439999.1"/>
    <property type="molecule type" value="Genomic_DNA"/>
</dbReference>